<dbReference type="InterPro" id="IPR039261">
    <property type="entry name" value="FNR_nucleotide-bd"/>
</dbReference>
<feature type="transmembrane region" description="Helical" evidence="11">
    <location>
        <begin position="257"/>
        <end position="275"/>
    </location>
</feature>
<keyword evidence="10 11" id="KW-0472">Membrane</keyword>
<evidence type="ECO:0000259" key="13">
    <source>
        <dbReference type="Pfam" id="PF08022"/>
    </source>
</evidence>
<dbReference type="GO" id="GO:0000293">
    <property type="term" value="F:ferric-chelate reductase activity"/>
    <property type="evidence" value="ECO:0007669"/>
    <property type="project" value="UniProtKB-ARBA"/>
</dbReference>
<dbReference type="Proteomes" id="UP000182334">
    <property type="component" value="Chromosome IV"/>
</dbReference>
<keyword evidence="8" id="KW-0560">Oxidoreductase</keyword>
<dbReference type="AlphaFoldDB" id="A0A1L0DPX1"/>
<dbReference type="InterPro" id="IPR013130">
    <property type="entry name" value="Fe3_Rdtase_TM_dom"/>
</dbReference>
<feature type="domain" description="FAD-binding 8" evidence="13">
    <location>
        <begin position="449"/>
        <end position="546"/>
    </location>
</feature>
<dbReference type="GO" id="GO:0015677">
    <property type="term" value="P:copper ion import"/>
    <property type="evidence" value="ECO:0007669"/>
    <property type="project" value="TreeGrafter"/>
</dbReference>
<dbReference type="OrthoDB" id="167398at2759"/>
<gene>
    <name evidence="15" type="ORF">SAMEA4029010_CIC11G00000005704</name>
</gene>
<dbReference type="InterPro" id="IPR013112">
    <property type="entry name" value="FAD-bd_8"/>
</dbReference>
<dbReference type="InterPro" id="IPR013121">
    <property type="entry name" value="Fe_red_NAD-bd_6"/>
</dbReference>
<evidence type="ECO:0000313" key="15">
    <source>
        <dbReference type="EMBL" id="SGZ54422.1"/>
    </source>
</evidence>
<keyword evidence="5" id="KW-0274">FAD</keyword>
<organism evidence="15 16">
    <name type="scientific">Sungouiella intermedia</name>
    <dbReference type="NCBI Taxonomy" id="45354"/>
    <lineage>
        <taxon>Eukaryota</taxon>
        <taxon>Fungi</taxon>
        <taxon>Dikarya</taxon>
        <taxon>Ascomycota</taxon>
        <taxon>Saccharomycotina</taxon>
        <taxon>Pichiomycetes</taxon>
        <taxon>Metschnikowiaceae</taxon>
        <taxon>Sungouiella</taxon>
    </lineage>
</organism>
<evidence type="ECO:0000259" key="14">
    <source>
        <dbReference type="Pfam" id="PF08030"/>
    </source>
</evidence>
<evidence type="ECO:0000313" key="16">
    <source>
        <dbReference type="Proteomes" id="UP000182334"/>
    </source>
</evidence>
<proteinExistence type="predicted"/>
<dbReference type="CDD" id="cd06186">
    <property type="entry name" value="NOX_Duox_like_FAD_NADP"/>
    <property type="match status" value="1"/>
</dbReference>
<keyword evidence="2" id="KW-0813">Transport</keyword>
<reference evidence="15 16" key="1">
    <citation type="submission" date="2016-10" db="EMBL/GenBank/DDBJ databases">
        <authorList>
            <person name="de Groot N.N."/>
        </authorList>
    </citation>
    <scope>NUCLEOTIDE SEQUENCE [LARGE SCALE GENOMIC DNA]</scope>
    <source>
        <strain evidence="15 16">CBS 141442</strain>
    </source>
</reference>
<feature type="transmembrane region" description="Helical" evidence="11">
    <location>
        <begin position="399"/>
        <end position="417"/>
    </location>
</feature>
<evidence type="ECO:0000256" key="1">
    <source>
        <dbReference type="ARBA" id="ARBA00004141"/>
    </source>
</evidence>
<evidence type="ECO:0000256" key="5">
    <source>
        <dbReference type="ARBA" id="ARBA00022827"/>
    </source>
</evidence>
<dbReference type="InterPro" id="IPR051410">
    <property type="entry name" value="Ferric/Cupric_Reductase"/>
</dbReference>
<name>A0A1L0DPX1_9ASCO</name>
<evidence type="ECO:0000256" key="3">
    <source>
        <dbReference type="ARBA" id="ARBA00022630"/>
    </source>
</evidence>
<evidence type="ECO:0000256" key="11">
    <source>
        <dbReference type="SAM" id="Phobius"/>
    </source>
</evidence>
<evidence type="ECO:0000256" key="10">
    <source>
        <dbReference type="ARBA" id="ARBA00023136"/>
    </source>
</evidence>
<evidence type="ECO:0000259" key="12">
    <source>
        <dbReference type="Pfam" id="PF01794"/>
    </source>
</evidence>
<feature type="domain" description="Ferric oxidoreductase" evidence="12">
    <location>
        <begin position="300"/>
        <end position="414"/>
    </location>
</feature>
<dbReference type="GO" id="GO:0006879">
    <property type="term" value="P:intracellular iron ion homeostasis"/>
    <property type="evidence" value="ECO:0007669"/>
    <property type="project" value="TreeGrafter"/>
</dbReference>
<feature type="transmembrane region" description="Helical" evidence="11">
    <location>
        <begin position="183"/>
        <end position="202"/>
    </location>
</feature>
<dbReference type="GO" id="GO:0005886">
    <property type="term" value="C:plasma membrane"/>
    <property type="evidence" value="ECO:0007669"/>
    <property type="project" value="TreeGrafter"/>
</dbReference>
<dbReference type="Pfam" id="PF08030">
    <property type="entry name" value="NAD_binding_6"/>
    <property type="match status" value="1"/>
</dbReference>
<evidence type="ECO:0000256" key="7">
    <source>
        <dbReference type="ARBA" id="ARBA00022989"/>
    </source>
</evidence>
<keyword evidence="6" id="KW-0249">Electron transport</keyword>
<comment type="subcellular location">
    <subcellularLocation>
        <location evidence="1">Membrane</location>
        <topology evidence="1">Multi-pass membrane protein</topology>
    </subcellularLocation>
</comment>
<accession>A0A1L0DPX1</accession>
<protein>
    <submittedName>
        <fullName evidence="15">CIC11C00000005704</fullName>
    </submittedName>
</protein>
<dbReference type="SFLD" id="SFLDG01168">
    <property type="entry name" value="Ferric_reductase_subgroup_(FRE"/>
    <property type="match status" value="1"/>
</dbReference>
<sequence>MSSLQADVTSSHSKFSIARLKYVLLLLCLVTCFFAFTPELAAKGAPFARFEQLEIALNSCGIHLIGFSFCQEIEDDKFIQTKCLCTNENALATAAHCYLDAYPDQIHNFISMCNLKYDVQLTRSQFDDAVNFYNDHAKLEPKPQGPPNAPPIFIDHPLKLNDTKVFVYREMYDMFLGNYNRSIVYGFYLSLFWTVVLAMAAMGNWTKILFPKFCNRFTGRRSAWIRKKITLPALFGRYKTNEKPFLKIFDLLVPTRAETLILVAFSILVIFLTFHKIHYVEGDPFYNKKMALLRYYAIRTGILGSYLLPFSVLFAGRNNILQWITRWEYATFVTFHRWISRIMVTLILIHSNNYAVMLHGKMSKKLREPFVLWGVFGTYCGIIILIQALLVLRRRWYEAFLVLHILLALGYVVGSWIHVRDLYFLWFFYCSAWLWFSDRIIRLYRLGTFGFPIAEVELFEDRTLKVSVKKPEGFEAEGGGHCFLHFLQWHCFWQSHPFTYTVVGDDIVFYVKVKEGVTLTLEKFLESNPKKTAHIRVAVEGSYGEATPASRYDSGVYIAGGNGIPGIFAEAIEAAETLEHDSTRKVKLIWVVREYHSLLWFYHELLSLKDSAVEVEIYVTRPTNRLNPPGKGEAMALLHNTYTHELYLSSSDVDDPVKQLKKDLEHVEFKEGRPDIPGIVNQAVKESPGSVAFVTCGHPIMVDDLRHEVVQVLGKNSKRVDFFEQLQVWA</sequence>
<keyword evidence="9" id="KW-0406">Ion transport</keyword>
<feature type="transmembrane region" description="Helical" evidence="11">
    <location>
        <begin position="295"/>
        <end position="315"/>
    </location>
</feature>
<keyword evidence="16" id="KW-1185">Reference proteome</keyword>
<keyword evidence="4 11" id="KW-0812">Transmembrane</keyword>
<keyword evidence="3" id="KW-0285">Flavoprotein</keyword>
<dbReference type="GO" id="GO:0006826">
    <property type="term" value="P:iron ion transport"/>
    <property type="evidence" value="ECO:0007669"/>
    <property type="project" value="TreeGrafter"/>
</dbReference>
<feature type="transmembrane region" description="Helical" evidence="11">
    <location>
        <begin position="327"/>
        <end position="350"/>
    </location>
</feature>
<dbReference type="PANTHER" id="PTHR32361">
    <property type="entry name" value="FERRIC/CUPRIC REDUCTASE TRANSMEMBRANE COMPONENT"/>
    <property type="match status" value="1"/>
</dbReference>
<dbReference type="Gene3D" id="3.40.50.80">
    <property type="entry name" value="Nucleotide-binding domain of ferredoxin-NADP reductase (FNR) module"/>
    <property type="match status" value="1"/>
</dbReference>
<feature type="transmembrane region" description="Helical" evidence="11">
    <location>
        <begin position="370"/>
        <end position="392"/>
    </location>
</feature>
<feature type="domain" description="Ferric reductase NAD binding" evidence="14">
    <location>
        <begin position="556"/>
        <end position="709"/>
    </location>
</feature>
<dbReference type="EMBL" id="LT635759">
    <property type="protein sequence ID" value="SGZ54422.1"/>
    <property type="molecule type" value="Genomic_DNA"/>
</dbReference>
<evidence type="ECO:0000256" key="9">
    <source>
        <dbReference type="ARBA" id="ARBA00023065"/>
    </source>
</evidence>
<dbReference type="SUPFAM" id="SSF52343">
    <property type="entry name" value="Ferredoxin reductase-like, C-terminal NADP-linked domain"/>
    <property type="match status" value="1"/>
</dbReference>
<feature type="transmembrane region" description="Helical" evidence="11">
    <location>
        <begin position="423"/>
        <end position="441"/>
    </location>
</feature>
<dbReference type="Pfam" id="PF08022">
    <property type="entry name" value="FAD_binding_8"/>
    <property type="match status" value="1"/>
</dbReference>
<evidence type="ECO:0000256" key="2">
    <source>
        <dbReference type="ARBA" id="ARBA00022448"/>
    </source>
</evidence>
<evidence type="ECO:0000256" key="8">
    <source>
        <dbReference type="ARBA" id="ARBA00023002"/>
    </source>
</evidence>
<dbReference type="PANTHER" id="PTHR32361:SF9">
    <property type="entry name" value="FERRIC REDUCTASE TRANSMEMBRANE COMPONENT 3-RELATED"/>
    <property type="match status" value="1"/>
</dbReference>
<dbReference type="STRING" id="45354.A0A1L0DPX1"/>
<dbReference type="Pfam" id="PF01794">
    <property type="entry name" value="Ferric_reduct"/>
    <property type="match status" value="1"/>
</dbReference>
<keyword evidence="7 11" id="KW-1133">Transmembrane helix</keyword>
<evidence type="ECO:0000256" key="6">
    <source>
        <dbReference type="ARBA" id="ARBA00022982"/>
    </source>
</evidence>
<dbReference type="SFLD" id="SFLDS00052">
    <property type="entry name" value="Ferric_Reductase_Domain"/>
    <property type="match status" value="1"/>
</dbReference>
<evidence type="ECO:0000256" key="4">
    <source>
        <dbReference type="ARBA" id="ARBA00022692"/>
    </source>
</evidence>